<dbReference type="GO" id="GO:0005840">
    <property type="term" value="C:ribosome"/>
    <property type="evidence" value="ECO:0007669"/>
    <property type="project" value="UniProtKB-KW"/>
</dbReference>
<dbReference type="STRING" id="745531.A0A0C3NH82"/>
<dbReference type="Pfam" id="PF01778">
    <property type="entry name" value="Ribosomal_L28e"/>
    <property type="match status" value="1"/>
</dbReference>
<evidence type="ECO:0000313" key="5">
    <source>
        <dbReference type="EMBL" id="KIP04164.1"/>
    </source>
</evidence>
<dbReference type="InterPro" id="IPR002672">
    <property type="entry name" value="Ribosomal_eL28"/>
</dbReference>
<dbReference type="Proteomes" id="UP000053257">
    <property type="component" value="Unassembled WGS sequence"/>
</dbReference>
<dbReference type="OrthoDB" id="338850at2759"/>
<dbReference type="GO" id="GO:0006412">
    <property type="term" value="P:translation"/>
    <property type="evidence" value="ECO:0007669"/>
    <property type="project" value="InterPro"/>
</dbReference>
<dbReference type="EMBL" id="KN840584">
    <property type="protein sequence ID" value="KIP04164.1"/>
    <property type="molecule type" value="Genomic_DNA"/>
</dbReference>
<dbReference type="HOGENOM" id="CLU_106801_0_1_1"/>
<evidence type="ECO:0000259" key="4">
    <source>
        <dbReference type="Pfam" id="PF01778"/>
    </source>
</evidence>
<keyword evidence="2" id="KW-0689">Ribosomal protein</keyword>
<evidence type="ECO:0000256" key="1">
    <source>
        <dbReference type="ARBA" id="ARBA00007926"/>
    </source>
</evidence>
<sequence>MSSDLQWLLLRKSNSFLVKRVTEGPVFSREAGNLTNLHSHKFSGLANAKTVDIAPSAAGVSITTRKKSASPYVVKKAYVHTSIRARSGDRRAAGVTAKIVAKKGYRPDLRTAALARTSAILASYKEKKVAPPKKVRGGKATTA</sequence>
<keyword evidence="3" id="KW-0687">Ribonucleoprotein</keyword>
<organism evidence="5 6">
    <name type="scientific">Phlebiopsis gigantea (strain 11061_1 CR5-6)</name>
    <name type="common">White-rot fungus</name>
    <name type="synonym">Peniophora gigantea</name>
    <dbReference type="NCBI Taxonomy" id="745531"/>
    <lineage>
        <taxon>Eukaryota</taxon>
        <taxon>Fungi</taxon>
        <taxon>Dikarya</taxon>
        <taxon>Basidiomycota</taxon>
        <taxon>Agaricomycotina</taxon>
        <taxon>Agaricomycetes</taxon>
        <taxon>Polyporales</taxon>
        <taxon>Phanerochaetaceae</taxon>
        <taxon>Phlebiopsis</taxon>
    </lineage>
</organism>
<keyword evidence="6" id="KW-1185">Reference proteome</keyword>
<evidence type="ECO:0000313" key="6">
    <source>
        <dbReference type="Proteomes" id="UP000053257"/>
    </source>
</evidence>
<evidence type="ECO:0000256" key="2">
    <source>
        <dbReference type="ARBA" id="ARBA00022980"/>
    </source>
</evidence>
<proteinExistence type="inferred from homology"/>
<gene>
    <name evidence="5" type="ORF">PHLGIDRAFT_109972</name>
</gene>
<dbReference type="GO" id="GO:1990904">
    <property type="term" value="C:ribonucleoprotein complex"/>
    <property type="evidence" value="ECO:0007669"/>
    <property type="project" value="UniProtKB-KW"/>
</dbReference>
<comment type="similarity">
    <text evidence="1">Belongs to the eukaryotic ribosomal protein eL28 family.</text>
</comment>
<protein>
    <recommendedName>
        <fullName evidence="4">Ribosomal eL28/Mak16 domain-containing protein</fullName>
    </recommendedName>
</protein>
<name>A0A0C3NH82_PHLG1</name>
<accession>A0A0C3NH82</accession>
<dbReference type="GO" id="GO:0003735">
    <property type="term" value="F:structural constituent of ribosome"/>
    <property type="evidence" value="ECO:0007669"/>
    <property type="project" value="InterPro"/>
</dbReference>
<dbReference type="PANTHER" id="PTHR10544">
    <property type="entry name" value="60S RIBOSOMAL PROTEIN L28"/>
    <property type="match status" value="1"/>
</dbReference>
<dbReference type="InterPro" id="IPR029004">
    <property type="entry name" value="Ribosomal_eL28/Mak16"/>
</dbReference>
<dbReference type="Gene3D" id="3.30.390.110">
    <property type="match status" value="1"/>
</dbReference>
<reference evidence="5 6" key="1">
    <citation type="journal article" date="2014" name="PLoS Genet.">
        <title>Analysis of the Phlebiopsis gigantea genome, transcriptome and secretome provides insight into its pioneer colonization strategies of wood.</title>
        <authorList>
            <person name="Hori C."/>
            <person name="Ishida T."/>
            <person name="Igarashi K."/>
            <person name="Samejima M."/>
            <person name="Suzuki H."/>
            <person name="Master E."/>
            <person name="Ferreira P."/>
            <person name="Ruiz-Duenas F.J."/>
            <person name="Held B."/>
            <person name="Canessa P."/>
            <person name="Larrondo L.F."/>
            <person name="Schmoll M."/>
            <person name="Druzhinina I.S."/>
            <person name="Kubicek C.P."/>
            <person name="Gaskell J.A."/>
            <person name="Kersten P."/>
            <person name="St John F."/>
            <person name="Glasner J."/>
            <person name="Sabat G."/>
            <person name="Splinter BonDurant S."/>
            <person name="Syed K."/>
            <person name="Yadav J."/>
            <person name="Mgbeahuruike A.C."/>
            <person name="Kovalchuk A."/>
            <person name="Asiegbu F.O."/>
            <person name="Lackner G."/>
            <person name="Hoffmeister D."/>
            <person name="Rencoret J."/>
            <person name="Gutierrez A."/>
            <person name="Sun H."/>
            <person name="Lindquist E."/>
            <person name="Barry K."/>
            <person name="Riley R."/>
            <person name="Grigoriev I.V."/>
            <person name="Henrissat B."/>
            <person name="Kues U."/>
            <person name="Berka R.M."/>
            <person name="Martinez A.T."/>
            <person name="Covert S.F."/>
            <person name="Blanchette R.A."/>
            <person name="Cullen D."/>
        </authorList>
    </citation>
    <scope>NUCLEOTIDE SEQUENCE [LARGE SCALE GENOMIC DNA]</scope>
    <source>
        <strain evidence="5 6">11061_1 CR5-6</strain>
    </source>
</reference>
<feature type="domain" description="Ribosomal eL28/Mak16" evidence="4">
    <location>
        <begin position="5"/>
        <end position="123"/>
    </location>
</feature>
<dbReference type="AlphaFoldDB" id="A0A0C3NH82"/>
<evidence type="ECO:0000256" key="3">
    <source>
        <dbReference type="ARBA" id="ARBA00023274"/>
    </source>
</evidence>